<comment type="caution">
    <text evidence="1">The sequence shown here is derived from an EMBL/GenBank/DDBJ whole genome shotgun (WGS) entry which is preliminary data.</text>
</comment>
<proteinExistence type="predicted"/>
<name>A0A4Y1ZZP4_ARAVE</name>
<dbReference type="Proteomes" id="UP000499080">
    <property type="component" value="Unassembled WGS sequence"/>
</dbReference>
<keyword evidence="2" id="KW-1185">Reference proteome</keyword>
<protein>
    <submittedName>
        <fullName evidence="1">Uncharacterized protein</fullName>
    </submittedName>
</protein>
<evidence type="ECO:0000313" key="1">
    <source>
        <dbReference type="EMBL" id="GBL72767.1"/>
    </source>
</evidence>
<reference evidence="1 2" key="1">
    <citation type="journal article" date="2019" name="Sci. Rep.">
        <title>Orb-weaving spider Araneus ventricosus genome elucidates the spidroin gene catalogue.</title>
        <authorList>
            <person name="Kono N."/>
            <person name="Nakamura H."/>
            <person name="Ohtoshi R."/>
            <person name="Moran D.A.P."/>
            <person name="Shinohara A."/>
            <person name="Yoshida Y."/>
            <person name="Fujiwara M."/>
            <person name="Mori M."/>
            <person name="Tomita M."/>
            <person name="Arakawa K."/>
        </authorList>
    </citation>
    <scope>NUCLEOTIDE SEQUENCE [LARGE SCALE GENOMIC DNA]</scope>
</reference>
<gene>
    <name evidence="1" type="ORF">AVEN_127988_1</name>
</gene>
<accession>A0A4Y1ZZP4</accession>
<dbReference type="AlphaFoldDB" id="A0A4Y1ZZP4"/>
<evidence type="ECO:0000313" key="2">
    <source>
        <dbReference type="Proteomes" id="UP000499080"/>
    </source>
</evidence>
<organism evidence="1 2">
    <name type="scientific">Araneus ventricosus</name>
    <name type="common">Orbweaver spider</name>
    <name type="synonym">Epeira ventricosa</name>
    <dbReference type="NCBI Taxonomy" id="182803"/>
    <lineage>
        <taxon>Eukaryota</taxon>
        <taxon>Metazoa</taxon>
        <taxon>Ecdysozoa</taxon>
        <taxon>Arthropoda</taxon>
        <taxon>Chelicerata</taxon>
        <taxon>Arachnida</taxon>
        <taxon>Araneae</taxon>
        <taxon>Araneomorphae</taxon>
        <taxon>Entelegynae</taxon>
        <taxon>Araneoidea</taxon>
        <taxon>Araneidae</taxon>
        <taxon>Araneus</taxon>
    </lineage>
</organism>
<sequence>MAVIIPHVEHQRSPLPEFIARIQSLVFFVPKSCLFLLPKSCPLSLSVKHSPSYTKIRCRAKLYTHRSFQCQRTSFFPLARHRMKILNLRQDAKLTSEARQTNQQPLVHSPKTCS</sequence>
<dbReference type="EMBL" id="BGPR01000002">
    <property type="protein sequence ID" value="GBL72767.1"/>
    <property type="molecule type" value="Genomic_DNA"/>
</dbReference>